<dbReference type="GO" id="GO:0016829">
    <property type="term" value="F:lyase activity"/>
    <property type="evidence" value="ECO:0007669"/>
    <property type="project" value="UniProtKB-KW"/>
</dbReference>
<dbReference type="AlphaFoldDB" id="A0A076PF42"/>
<dbReference type="GO" id="GO:0006635">
    <property type="term" value="P:fatty acid beta-oxidation"/>
    <property type="evidence" value="ECO:0007669"/>
    <property type="project" value="TreeGrafter"/>
</dbReference>
<accession>A0A076PF42</accession>
<dbReference type="EMBL" id="CP006704">
    <property type="protein sequence ID" value="AIJ44283.1"/>
    <property type="molecule type" value="Genomic_DNA"/>
</dbReference>
<dbReference type="InterPro" id="IPR029045">
    <property type="entry name" value="ClpP/crotonase-like_dom_sf"/>
</dbReference>
<organism evidence="4 5">
    <name type="scientific">Comamonas testosteroni TK102</name>
    <dbReference type="NCBI Taxonomy" id="1392005"/>
    <lineage>
        <taxon>Bacteria</taxon>
        <taxon>Pseudomonadati</taxon>
        <taxon>Pseudomonadota</taxon>
        <taxon>Betaproteobacteria</taxon>
        <taxon>Burkholderiales</taxon>
        <taxon>Comamonadaceae</taxon>
        <taxon>Comamonas</taxon>
    </lineage>
</organism>
<comment type="similarity">
    <text evidence="1 3">Belongs to the enoyl-CoA hydratase/isomerase family.</text>
</comment>
<dbReference type="Pfam" id="PF00378">
    <property type="entry name" value="ECH_1"/>
    <property type="match status" value="1"/>
</dbReference>
<protein>
    <submittedName>
        <fullName evidence="4">3-hydroxybutyryl-CoA dehydratase</fullName>
    </submittedName>
</protein>
<dbReference type="InterPro" id="IPR001753">
    <property type="entry name" value="Enoyl-CoA_hydra/iso"/>
</dbReference>
<dbReference type="Gene3D" id="1.10.12.10">
    <property type="entry name" value="Lyase 2-enoyl-coa Hydratase, Chain A, domain 2"/>
    <property type="match status" value="1"/>
</dbReference>
<dbReference type="PANTHER" id="PTHR11941:SF54">
    <property type="entry name" value="ENOYL-COA HYDRATASE, MITOCHONDRIAL"/>
    <property type="match status" value="1"/>
</dbReference>
<evidence type="ECO:0000256" key="3">
    <source>
        <dbReference type="RuleBase" id="RU003707"/>
    </source>
</evidence>
<dbReference type="RefSeq" id="WP_043370415.1">
    <property type="nucleotide sequence ID" value="NZ_CP006704.1"/>
</dbReference>
<keyword evidence="2" id="KW-0456">Lyase</keyword>
<evidence type="ECO:0000256" key="2">
    <source>
        <dbReference type="ARBA" id="ARBA00023239"/>
    </source>
</evidence>
<dbReference type="CDD" id="cd06558">
    <property type="entry name" value="crotonase-like"/>
    <property type="match status" value="1"/>
</dbReference>
<reference evidence="4 5" key="1">
    <citation type="journal article" date="2014" name="Genome Announc.">
        <title>Complete Genome Sequence of Polychlorinated Biphenyl Degrader Comamonas testosteroni TK102 (NBRC 109938).</title>
        <authorList>
            <person name="Fukuda K."/>
            <person name="Hosoyama A."/>
            <person name="Tsuchikane K."/>
            <person name="Ohji S."/>
            <person name="Yamazoe A."/>
            <person name="Fujita N."/>
            <person name="Shintani M."/>
            <person name="Kimbara K."/>
        </authorList>
    </citation>
    <scope>NUCLEOTIDE SEQUENCE [LARGE SCALE GENOMIC DNA]</scope>
    <source>
        <strain evidence="4">TK102</strain>
    </source>
</reference>
<proteinExistence type="inferred from homology"/>
<dbReference type="InterPro" id="IPR014748">
    <property type="entry name" value="Enoyl-CoA_hydra_C"/>
</dbReference>
<dbReference type="PANTHER" id="PTHR11941">
    <property type="entry name" value="ENOYL-COA HYDRATASE-RELATED"/>
    <property type="match status" value="1"/>
</dbReference>
<name>A0A076PF42_COMTE</name>
<evidence type="ECO:0000313" key="4">
    <source>
        <dbReference type="EMBL" id="AIJ44283.1"/>
    </source>
</evidence>
<dbReference type="HOGENOM" id="CLU_009834_7_3_4"/>
<sequence>MSPELSIQGACARITLRRPEVANKLLPEDLSVLRRQIDEVNANPAVLVLTLQAVGKHFCSGYDIAEIANSQNEGSSFGEMVDAVENCRAVTIAAIQGGVFGGATDMALACDFRVGGANSQMFMPAARLGLHFYGSGLERYVTRLGLDTAKRLFLTCEKLQAQAMKDCGFLTDLADGADIGERVAQLQATLSGMAPLALLGMKKHLNAIARGVHDKAGIDAAVQATIESADLKEGGAAWREKRQPLFTGR</sequence>
<dbReference type="InterPro" id="IPR018376">
    <property type="entry name" value="Enoyl-CoA_hyd/isom_CS"/>
</dbReference>
<evidence type="ECO:0000256" key="1">
    <source>
        <dbReference type="ARBA" id="ARBA00005254"/>
    </source>
</evidence>
<dbReference type="KEGG" id="ctes:O987_00410"/>
<gene>
    <name evidence="4" type="ORF">O987_00410</name>
</gene>
<dbReference type="Proteomes" id="UP000028782">
    <property type="component" value="Chromosome"/>
</dbReference>
<evidence type="ECO:0000313" key="5">
    <source>
        <dbReference type="Proteomes" id="UP000028782"/>
    </source>
</evidence>
<dbReference type="SUPFAM" id="SSF52096">
    <property type="entry name" value="ClpP/crotonase"/>
    <property type="match status" value="1"/>
</dbReference>
<dbReference type="Gene3D" id="3.90.226.10">
    <property type="entry name" value="2-enoyl-CoA Hydratase, Chain A, domain 1"/>
    <property type="match status" value="1"/>
</dbReference>
<dbReference type="PROSITE" id="PS00166">
    <property type="entry name" value="ENOYL_COA_HYDRATASE"/>
    <property type="match status" value="1"/>
</dbReference>